<dbReference type="HOGENOM" id="CLU_1144352_0_0_1"/>
<dbReference type="Pfam" id="PF00023">
    <property type="entry name" value="Ank"/>
    <property type="match status" value="1"/>
</dbReference>
<dbReference type="PaxDb" id="2903-EOD10957"/>
<dbReference type="RefSeq" id="XP_005763386.1">
    <property type="nucleotide sequence ID" value="XM_005763329.1"/>
</dbReference>
<evidence type="ECO:0000313" key="2">
    <source>
        <dbReference type="EnsemblProtists" id="EOD10957"/>
    </source>
</evidence>
<keyword evidence="1" id="KW-0040">ANK repeat</keyword>
<proteinExistence type="predicted"/>
<protein>
    <recommendedName>
        <fullName evidence="4">F-box domain-containing protein</fullName>
    </recommendedName>
</protein>
<reference evidence="3" key="1">
    <citation type="journal article" date="2013" name="Nature">
        <title>Pan genome of the phytoplankton Emiliania underpins its global distribution.</title>
        <authorList>
            <person name="Read B.A."/>
            <person name="Kegel J."/>
            <person name="Klute M.J."/>
            <person name="Kuo A."/>
            <person name="Lefebvre S.C."/>
            <person name="Maumus F."/>
            <person name="Mayer C."/>
            <person name="Miller J."/>
            <person name="Monier A."/>
            <person name="Salamov A."/>
            <person name="Young J."/>
            <person name="Aguilar M."/>
            <person name="Claverie J.M."/>
            <person name="Frickenhaus S."/>
            <person name="Gonzalez K."/>
            <person name="Herman E.K."/>
            <person name="Lin Y.C."/>
            <person name="Napier J."/>
            <person name="Ogata H."/>
            <person name="Sarno A.F."/>
            <person name="Shmutz J."/>
            <person name="Schroeder D."/>
            <person name="de Vargas C."/>
            <person name="Verret F."/>
            <person name="von Dassow P."/>
            <person name="Valentin K."/>
            <person name="Van de Peer Y."/>
            <person name="Wheeler G."/>
            <person name="Dacks J.B."/>
            <person name="Delwiche C.F."/>
            <person name="Dyhrman S.T."/>
            <person name="Glockner G."/>
            <person name="John U."/>
            <person name="Richards T."/>
            <person name="Worden A.Z."/>
            <person name="Zhang X."/>
            <person name="Grigoriev I.V."/>
            <person name="Allen A.E."/>
            <person name="Bidle K."/>
            <person name="Borodovsky M."/>
            <person name="Bowler C."/>
            <person name="Brownlee C."/>
            <person name="Cock J.M."/>
            <person name="Elias M."/>
            <person name="Gladyshev V.N."/>
            <person name="Groth M."/>
            <person name="Guda C."/>
            <person name="Hadaegh A."/>
            <person name="Iglesias-Rodriguez M.D."/>
            <person name="Jenkins J."/>
            <person name="Jones B.M."/>
            <person name="Lawson T."/>
            <person name="Leese F."/>
            <person name="Lindquist E."/>
            <person name="Lobanov A."/>
            <person name="Lomsadze A."/>
            <person name="Malik S.B."/>
            <person name="Marsh M.E."/>
            <person name="Mackinder L."/>
            <person name="Mock T."/>
            <person name="Mueller-Roeber B."/>
            <person name="Pagarete A."/>
            <person name="Parker M."/>
            <person name="Probert I."/>
            <person name="Quesneville H."/>
            <person name="Raines C."/>
            <person name="Rensing S.A."/>
            <person name="Riano-Pachon D.M."/>
            <person name="Richier S."/>
            <person name="Rokitta S."/>
            <person name="Shiraiwa Y."/>
            <person name="Soanes D.M."/>
            <person name="van der Giezen M."/>
            <person name="Wahlund T.M."/>
            <person name="Williams B."/>
            <person name="Wilson W."/>
            <person name="Wolfe G."/>
            <person name="Wurch L.L."/>
        </authorList>
    </citation>
    <scope>NUCLEOTIDE SEQUENCE</scope>
</reference>
<reference evidence="2" key="2">
    <citation type="submission" date="2024-10" db="UniProtKB">
        <authorList>
            <consortium name="EnsemblProtists"/>
        </authorList>
    </citation>
    <scope>IDENTIFICATION</scope>
</reference>
<dbReference type="EnsemblProtists" id="EOD10957">
    <property type="protein sequence ID" value="EOD10957"/>
    <property type="gene ID" value="EMIHUDRAFT_437767"/>
</dbReference>
<accession>A0A0D3II72</accession>
<keyword evidence="3" id="KW-1185">Reference proteome</keyword>
<dbReference type="Pfam" id="PF13637">
    <property type="entry name" value="Ank_4"/>
    <property type="match status" value="1"/>
</dbReference>
<dbReference type="PANTHER" id="PTHR46224">
    <property type="entry name" value="ANKYRIN REPEAT FAMILY PROTEIN"/>
    <property type="match status" value="1"/>
</dbReference>
<name>A0A0D3II72_EMIH1</name>
<dbReference type="InterPro" id="IPR036770">
    <property type="entry name" value="Ankyrin_rpt-contain_sf"/>
</dbReference>
<dbReference type="eggNOG" id="ENOG502SR4N">
    <property type="taxonomic scope" value="Eukaryota"/>
</dbReference>
<dbReference type="PROSITE" id="PS50297">
    <property type="entry name" value="ANK_REP_REGION"/>
    <property type="match status" value="1"/>
</dbReference>
<organism evidence="2 3">
    <name type="scientific">Emiliania huxleyi (strain CCMP1516)</name>
    <dbReference type="NCBI Taxonomy" id="280463"/>
    <lineage>
        <taxon>Eukaryota</taxon>
        <taxon>Haptista</taxon>
        <taxon>Haptophyta</taxon>
        <taxon>Prymnesiophyceae</taxon>
        <taxon>Isochrysidales</taxon>
        <taxon>Noelaerhabdaceae</taxon>
        <taxon>Emiliania</taxon>
    </lineage>
</organism>
<dbReference type="AlphaFoldDB" id="A0A0D3II72"/>
<evidence type="ECO:0000313" key="3">
    <source>
        <dbReference type="Proteomes" id="UP000013827"/>
    </source>
</evidence>
<dbReference type="GeneID" id="17257024"/>
<dbReference type="PROSITE" id="PS50088">
    <property type="entry name" value="ANK_REPEAT"/>
    <property type="match status" value="1"/>
</dbReference>
<feature type="repeat" description="ANK" evidence="1">
    <location>
        <begin position="198"/>
        <end position="230"/>
    </location>
</feature>
<dbReference type="InterPro" id="IPR051616">
    <property type="entry name" value="Cul2-RING_E3_ligase_SR"/>
</dbReference>
<sequence length="264" mass="28214">MASGEPHLREGGCQNQVCDPELARALRPLLAPPCFAPPFNALGVSTICDVDMPNELALQIACLLDVGSLDALAGASTSWRAVSRAKEVEEALVRRWCAAATPEATRLDARSLCRSFERLTLAAAACEDGWDAVLWQAAALGCIHGVLLALERGARLEYSGGRREGTALWCAAKFDQVEVVALLHRAGANIETGGGINSESSPLWVAAQQGHARTVQYLLEHRADPNSRSRNGNPVLNVAVMQHDMGESVAVLSGLLEQMTTPPW</sequence>
<dbReference type="InterPro" id="IPR002110">
    <property type="entry name" value="Ankyrin_rpt"/>
</dbReference>
<evidence type="ECO:0008006" key="4">
    <source>
        <dbReference type="Google" id="ProtNLM"/>
    </source>
</evidence>
<dbReference type="SMART" id="SM00248">
    <property type="entry name" value="ANK"/>
    <property type="match status" value="2"/>
</dbReference>
<dbReference type="KEGG" id="ehx:EMIHUDRAFT_437767"/>
<dbReference type="SUPFAM" id="SSF48403">
    <property type="entry name" value="Ankyrin repeat"/>
    <property type="match status" value="1"/>
</dbReference>
<dbReference type="Gene3D" id="1.25.40.20">
    <property type="entry name" value="Ankyrin repeat-containing domain"/>
    <property type="match status" value="1"/>
</dbReference>
<dbReference type="PANTHER" id="PTHR46224:SF64">
    <property type="entry name" value="IQ MOTIF AND ANKYRIN REPEAT DOMAIN-CONTAINING PROTEIN 1"/>
    <property type="match status" value="1"/>
</dbReference>
<dbReference type="STRING" id="2903.R1BMS4"/>
<evidence type="ECO:0000256" key="1">
    <source>
        <dbReference type="PROSITE-ProRule" id="PRU00023"/>
    </source>
</evidence>
<dbReference type="Proteomes" id="UP000013827">
    <property type="component" value="Unassembled WGS sequence"/>
</dbReference>